<accession>A0A4Q1K720</accession>
<dbReference type="AlphaFoldDB" id="A0A4Q1K720"/>
<dbReference type="RefSeq" id="WP_129461848.1">
    <property type="nucleotide sequence ID" value="NZ_SBKN01000006.1"/>
</dbReference>
<proteinExistence type="predicted"/>
<gene>
    <name evidence="3" type="ORF">EQG61_10350</name>
</gene>
<feature type="domain" description="Glycosyltransferase 2-like" evidence="2">
    <location>
        <begin position="6"/>
        <end position="122"/>
    </location>
</feature>
<dbReference type="Gene3D" id="3.90.550.10">
    <property type="entry name" value="Spore Coat Polysaccharide Biosynthesis Protein SpsA, Chain A"/>
    <property type="match status" value="1"/>
</dbReference>
<evidence type="ECO:0000313" key="4">
    <source>
        <dbReference type="Proteomes" id="UP000289857"/>
    </source>
</evidence>
<dbReference type="InterPro" id="IPR029044">
    <property type="entry name" value="Nucleotide-diphossugar_trans"/>
</dbReference>
<evidence type="ECO:0000313" key="3">
    <source>
        <dbReference type="EMBL" id="RXR21874.1"/>
    </source>
</evidence>
<dbReference type="InterPro" id="IPR001173">
    <property type="entry name" value="Glyco_trans_2-like"/>
</dbReference>
<keyword evidence="3" id="KW-0808">Transferase</keyword>
<dbReference type="OrthoDB" id="9810303at2"/>
<keyword evidence="1" id="KW-0472">Membrane</keyword>
<comment type="caution">
    <text evidence="3">The sequence shown here is derived from an EMBL/GenBank/DDBJ whole genome shotgun (WGS) entry which is preliminary data.</text>
</comment>
<organism evidence="3 4">
    <name type="scientific">Flavobacterium stagni</name>
    <dbReference type="NCBI Taxonomy" id="2506421"/>
    <lineage>
        <taxon>Bacteria</taxon>
        <taxon>Pseudomonadati</taxon>
        <taxon>Bacteroidota</taxon>
        <taxon>Flavobacteriia</taxon>
        <taxon>Flavobacteriales</taxon>
        <taxon>Flavobacteriaceae</taxon>
        <taxon>Flavobacterium</taxon>
    </lineage>
</organism>
<keyword evidence="1" id="KW-0812">Transmembrane</keyword>
<evidence type="ECO:0000256" key="1">
    <source>
        <dbReference type="SAM" id="Phobius"/>
    </source>
</evidence>
<dbReference type="PANTHER" id="PTHR22916:SF3">
    <property type="entry name" value="UDP-GLCNAC:BETAGAL BETA-1,3-N-ACETYLGLUCOSAMINYLTRANSFERASE-LIKE PROTEIN 1"/>
    <property type="match status" value="1"/>
</dbReference>
<dbReference type="EMBL" id="SBKN01000006">
    <property type="protein sequence ID" value="RXR21874.1"/>
    <property type="molecule type" value="Genomic_DNA"/>
</dbReference>
<dbReference type="Pfam" id="PF00535">
    <property type="entry name" value="Glycos_transf_2"/>
    <property type="match status" value="1"/>
</dbReference>
<protein>
    <submittedName>
        <fullName evidence="3">Glycosyltransferase family 2 protein</fullName>
    </submittedName>
</protein>
<dbReference type="Proteomes" id="UP000289857">
    <property type="component" value="Unassembled WGS sequence"/>
</dbReference>
<dbReference type="CDD" id="cd00761">
    <property type="entry name" value="Glyco_tranf_GTA_type"/>
    <property type="match status" value="1"/>
</dbReference>
<keyword evidence="4" id="KW-1185">Reference proteome</keyword>
<name>A0A4Q1K720_9FLAO</name>
<evidence type="ECO:0000259" key="2">
    <source>
        <dbReference type="Pfam" id="PF00535"/>
    </source>
</evidence>
<reference evidence="4" key="1">
    <citation type="submission" date="2019-01" db="EMBL/GenBank/DDBJ databases">
        <title>Cytophagaceae bacterium strain CAR-16.</title>
        <authorList>
            <person name="Chen W.-M."/>
        </authorList>
    </citation>
    <scope>NUCLEOTIDE SEQUENCE [LARGE SCALE GENOMIC DNA]</scope>
    <source>
        <strain evidence="4">WWJ-16</strain>
    </source>
</reference>
<dbReference type="GO" id="GO:0016758">
    <property type="term" value="F:hexosyltransferase activity"/>
    <property type="evidence" value="ECO:0007669"/>
    <property type="project" value="UniProtKB-ARBA"/>
</dbReference>
<sequence length="292" mass="33352">MKTLTLFTPTYNRAYCLKDIYDSLLRQTSTDFHWLIVDDGSTDTTQELVEEWMDENRISMDYIYKENGGLHTAYNSAIALLETELAVCIDSDDYPPDNAVELIIDFWKSEGSDEYAGIIGLDFYKGGGAIGGDLPPVKSVHIIELTDKYGYVGDTKMVHRTELLKAIPPMPTFNGEKNFNPIYLYLQIDIHYPLLVLNENLCFVEYADTGMSRNIFHQYVNSPNSFAAMRKLNMTLPKASYGFVFKNAIHYVSSCLFAKNWKAIAASPRKLTTFFAIPFGILLYFYIQFKTR</sequence>
<keyword evidence="1" id="KW-1133">Transmembrane helix</keyword>
<feature type="transmembrane region" description="Helical" evidence="1">
    <location>
        <begin position="271"/>
        <end position="287"/>
    </location>
</feature>
<dbReference type="PANTHER" id="PTHR22916">
    <property type="entry name" value="GLYCOSYLTRANSFERASE"/>
    <property type="match status" value="1"/>
</dbReference>
<dbReference type="SUPFAM" id="SSF53448">
    <property type="entry name" value="Nucleotide-diphospho-sugar transferases"/>
    <property type="match status" value="1"/>
</dbReference>